<dbReference type="Pfam" id="PF00106">
    <property type="entry name" value="adh_short"/>
    <property type="match status" value="1"/>
</dbReference>
<protein>
    <recommendedName>
        <fullName evidence="6">Short-chain dehydrogenase/reductase</fullName>
    </recommendedName>
</protein>
<keyword evidence="3" id="KW-0560">Oxidoreductase</keyword>
<evidence type="ECO:0008006" key="6">
    <source>
        <dbReference type="Google" id="ProtNLM"/>
    </source>
</evidence>
<keyword evidence="5" id="KW-1185">Reference proteome</keyword>
<evidence type="ECO:0000256" key="1">
    <source>
        <dbReference type="ARBA" id="ARBA00006484"/>
    </source>
</evidence>
<organism evidence="4 5">
    <name type="scientific">Talaromyces pinophilus</name>
    <name type="common">Penicillium pinophilum</name>
    <dbReference type="NCBI Taxonomy" id="128442"/>
    <lineage>
        <taxon>Eukaryota</taxon>
        <taxon>Fungi</taxon>
        <taxon>Dikarya</taxon>
        <taxon>Ascomycota</taxon>
        <taxon>Pezizomycotina</taxon>
        <taxon>Eurotiomycetes</taxon>
        <taxon>Eurotiomycetidae</taxon>
        <taxon>Eurotiales</taxon>
        <taxon>Trichocomaceae</taxon>
        <taxon>Talaromyces</taxon>
        <taxon>Talaromyces sect. Talaromyces</taxon>
    </lineage>
</organism>
<evidence type="ECO:0000313" key="5">
    <source>
        <dbReference type="Proteomes" id="UP000053095"/>
    </source>
</evidence>
<comment type="similarity">
    <text evidence="1">Belongs to the short-chain dehydrogenases/reductases (SDR) family.</text>
</comment>
<reference evidence="5" key="1">
    <citation type="journal article" date="2015" name="Genome Announc.">
        <title>Draft genome sequence of Talaromyces cellulolyticus strain Y-94, a source of lignocellulosic biomass-degrading enzymes.</title>
        <authorList>
            <person name="Fujii T."/>
            <person name="Koike H."/>
            <person name="Sawayama S."/>
            <person name="Yano S."/>
            <person name="Inoue H."/>
        </authorList>
    </citation>
    <scope>NUCLEOTIDE SEQUENCE [LARGE SCALE GENOMIC DNA]</scope>
    <source>
        <strain evidence="5">Y-94</strain>
    </source>
</reference>
<evidence type="ECO:0000313" key="4">
    <source>
        <dbReference type="EMBL" id="GAM43928.1"/>
    </source>
</evidence>
<dbReference type="SUPFAM" id="SSF51735">
    <property type="entry name" value="NAD(P)-binding Rossmann-fold domains"/>
    <property type="match status" value="1"/>
</dbReference>
<comment type="caution">
    <text evidence="4">The sequence shown here is derived from an EMBL/GenBank/DDBJ whole genome shotgun (WGS) entry which is preliminary data.</text>
</comment>
<dbReference type="InterPro" id="IPR002347">
    <property type="entry name" value="SDR_fam"/>
</dbReference>
<proteinExistence type="inferred from homology"/>
<evidence type="ECO:0000256" key="3">
    <source>
        <dbReference type="ARBA" id="ARBA00023002"/>
    </source>
</evidence>
<dbReference type="PRINTS" id="PR00081">
    <property type="entry name" value="GDHRDH"/>
</dbReference>
<dbReference type="GO" id="GO:0016491">
    <property type="term" value="F:oxidoreductase activity"/>
    <property type="evidence" value="ECO:0007669"/>
    <property type="project" value="UniProtKB-KW"/>
</dbReference>
<evidence type="ECO:0000256" key="2">
    <source>
        <dbReference type="ARBA" id="ARBA00022857"/>
    </source>
</evidence>
<dbReference type="PANTHER" id="PTHR24320">
    <property type="entry name" value="RETINOL DEHYDROGENASE"/>
    <property type="match status" value="1"/>
</dbReference>
<dbReference type="AlphaFoldDB" id="A0A6V8HPN5"/>
<dbReference type="EMBL" id="DF933856">
    <property type="protein sequence ID" value="GAM43928.1"/>
    <property type="molecule type" value="Genomic_DNA"/>
</dbReference>
<sequence>MGIFHSTQTSFNPSTDIPSLKDKVILITGANSGLGKQSLLELSRHEPRYIWLASRSTSKAHELISEMKDQGYNHQIIKPIELDLSSLNSILRAARQIREQTSQLDILILNAGIMAVPPGVTENGYEIQFGTNYLGHAFLVRRLLPLLVGTAQQHGPESDVRIVLVSSTAYRYAPSCGIDFSSLTKSHIKGMSTVVRYGQSKLAVNLYGQELSKRYRALKVVIVHPGQVRTNLGDAASSSSLLMKVLWKLTSALNGVDPETGVLNQLWAATSDAVLSGKYYDPVGVINQDIEHTEQPELASKLWEWTEQQLSRFEESMG</sequence>
<gene>
    <name evidence="4" type="ORF">TCE0_060f19141</name>
</gene>
<keyword evidence="2" id="KW-0521">NADP</keyword>
<dbReference type="InterPro" id="IPR036291">
    <property type="entry name" value="NAD(P)-bd_dom_sf"/>
</dbReference>
<dbReference type="Proteomes" id="UP000053095">
    <property type="component" value="Unassembled WGS sequence"/>
</dbReference>
<dbReference type="Gene3D" id="3.40.50.720">
    <property type="entry name" value="NAD(P)-binding Rossmann-like Domain"/>
    <property type="match status" value="1"/>
</dbReference>
<name>A0A6V8HPN5_TALPI</name>
<accession>A0A6V8HPN5</accession>
<dbReference type="PANTHER" id="PTHR24320:SF282">
    <property type="entry name" value="WW DOMAIN-CONTAINING OXIDOREDUCTASE"/>
    <property type="match status" value="1"/>
</dbReference>